<gene>
    <name evidence="6" type="primary">LMF2</name>
</gene>
<dbReference type="Pfam" id="PF25179">
    <property type="entry name" value="LMF1_C"/>
    <property type="match status" value="1"/>
</dbReference>
<evidence type="ECO:0000256" key="2">
    <source>
        <dbReference type="ARBA" id="ARBA00040643"/>
    </source>
</evidence>
<feature type="non-terminal residue" evidence="6">
    <location>
        <position position="1"/>
    </location>
</feature>
<dbReference type="GO" id="GO:0051604">
    <property type="term" value="P:protein maturation"/>
    <property type="evidence" value="ECO:0007669"/>
    <property type="project" value="InterPro"/>
</dbReference>
<protein>
    <recommendedName>
        <fullName evidence="2">Lipase maturation factor 2</fullName>
    </recommendedName>
</protein>
<dbReference type="KEGG" id="tsr:106555652"/>
<dbReference type="GeneID" id="106555652"/>
<dbReference type="InterPro" id="IPR009613">
    <property type="entry name" value="LMF"/>
</dbReference>
<dbReference type="PANTHER" id="PTHR14463">
    <property type="entry name" value="LIPASE MATURATION FACTOR"/>
    <property type="match status" value="1"/>
</dbReference>
<evidence type="ECO:0000313" key="6">
    <source>
        <dbReference type="RefSeq" id="XP_013930017.1"/>
    </source>
</evidence>
<dbReference type="GO" id="GO:0005789">
    <property type="term" value="C:endoplasmic reticulum membrane"/>
    <property type="evidence" value="ECO:0007669"/>
    <property type="project" value="TreeGrafter"/>
</dbReference>
<evidence type="ECO:0000259" key="4">
    <source>
        <dbReference type="Pfam" id="PF25179"/>
    </source>
</evidence>
<evidence type="ECO:0000313" key="5">
    <source>
        <dbReference type="Proteomes" id="UP000504617"/>
    </source>
</evidence>
<dbReference type="CTD" id="91289"/>
<evidence type="ECO:0000256" key="1">
    <source>
        <dbReference type="ARBA" id="ARBA00023180"/>
    </source>
</evidence>
<keyword evidence="1" id="KW-0325">Glycoprotein</keyword>
<feature type="region of interest" description="Disordered" evidence="3">
    <location>
        <begin position="130"/>
        <end position="189"/>
    </location>
</feature>
<organism evidence="5 6">
    <name type="scientific">Thamnophis sirtalis</name>
    <dbReference type="NCBI Taxonomy" id="35019"/>
    <lineage>
        <taxon>Eukaryota</taxon>
        <taxon>Metazoa</taxon>
        <taxon>Chordata</taxon>
        <taxon>Craniata</taxon>
        <taxon>Vertebrata</taxon>
        <taxon>Euteleostomi</taxon>
        <taxon>Lepidosauria</taxon>
        <taxon>Squamata</taxon>
        <taxon>Bifurcata</taxon>
        <taxon>Unidentata</taxon>
        <taxon>Episquamata</taxon>
        <taxon>Toxicofera</taxon>
        <taxon>Serpentes</taxon>
        <taxon>Colubroidea</taxon>
        <taxon>Colubridae</taxon>
        <taxon>Natricinae</taxon>
        <taxon>Thamnophis</taxon>
    </lineage>
</organism>
<reference evidence="6" key="1">
    <citation type="submission" date="2025-08" db="UniProtKB">
        <authorList>
            <consortium name="RefSeq"/>
        </authorList>
    </citation>
    <scope>IDENTIFICATION</scope>
    <source>
        <tissue evidence="6">Skeletal muscle</tissue>
    </source>
</reference>
<dbReference type="PANTHER" id="PTHR14463:SF5">
    <property type="entry name" value="LIPASE MATURATION FACTOR 2"/>
    <property type="match status" value="1"/>
</dbReference>
<dbReference type="InterPro" id="IPR057433">
    <property type="entry name" value="LMF1/2_C"/>
</dbReference>
<accession>A0A6I9Z0B7</accession>
<dbReference type="AlphaFoldDB" id="A0A6I9Z0B7"/>
<sequence length="189" mass="21039">IHLIQADDSKYPFRDHPPTYIRAQLYKYWFTEAEMDGTLPQKWWRRRWMEEFYPVVFLGDPNLEAQLAQHGLKDKPALKRPPEALLPSLLQRVRVQLQPYTGPAVIWSLYLTAAAVGILRGLGARLPAGGLPTGGKQKPSRPADAVADPGGGGDQPGAEKNGQLRRKEEKGRPAGEAPTNGLRNTKKKK</sequence>
<dbReference type="OrthoDB" id="5988002at2759"/>
<dbReference type="RefSeq" id="XP_013930017.1">
    <property type="nucleotide sequence ID" value="XM_014074542.1"/>
</dbReference>
<name>A0A6I9Z0B7_9SAUR</name>
<dbReference type="Proteomes" id="UP000504617">
    <property type="component" value="Unplaced"/>
</dbReference>
<feature type="domain" description="Lipase maturation factor 1/2 C-terminal" evidence="4">
    <location>
        <begin position="3"/>
        <end position="54"/>
    </location>
</feature>
<proteinExistence type="predicted"/>
<keyword evidence="5" id="KW-1185">Reference proteome</keyword>
<evidence type="ECO:0000256" key="3">
    <source>
        <dbReference type="SAM" id="MobiDB-lite"/>
    </source>
</evidence>